<dbReference type="EMBL" id="KV875705">
    <property type="protein sequence ID" value="RZR72524.1"/>
    <property type="molecule type" value="Genomic_DNA"/>
</dbReference>
<dbReference type="Proteomes" id="UP000290560">
    <property type="component" value="Unassembled WGS sequence"/>
</dbReference>
<accession>A0A444F4C9</accession>
<gene>
    <name evidence="1" type="ORF">BHM03_00014370</name>
</gene>
<sequence>MCASSSASVDFIPTYRRSIVSQSLMSSMSSVEVTMTLRDPKVLIESVPIPDEIVRKIYVALAVGWLYLRKIDRTYARSIIPAPG</sequence>
<name>A0A444F4C9_ENSVE</name>
<proteinExistence type="predicted"/>
<reference evidence="1" key="1">
    <citation type="journal article" date="2018" name="Data Brief">
        <title>Genome sequence data from 17 accessions of Ensete ventricosum, a staple food crop for millions in Ethiopia.</title>
        <authorList>
            <person name="Yemataw Z."/>
            <person name="Muzemil S."/>
            <person name="Ambachew D."/>
            <person name="Tripathi L."/>
            <person name="Tesfaye K."/>
            <person name="Chala A."/>
            <person name="Farbos A."/>
            <person name="O'Neill P."/>
            <person name="Moore K."/>
            <person name="Grant M."/>
            <person name="Studholme D.J."/>
        </authorList>
    </citation>
    <scope>NUCLEOTIDE SEQUENCE [LARGE SCALE GENOMIC DNA]</scope>
    <source>
        <tissue evidence="1">Leaf</tissue>
    </source>
</reference>
<dbReference type="AlphaFoldDB" id="A0A444F4C9"/>
<organism evidence="1">
    <name type="scientific">Ensete ventricosum</name>
    <name type="common">Abyssinian banana</name>
    <name type="synonym">Musa ensete</name>
    <dbReference type="NCBI Taxonomy" id="4639"/>
    <lineage>
        <taxon>Eukaryota</taxon>
        <taxon>Viridiplantae</taxon>
        <taxon>Streptophyta</taxon>
        <taxon>Embryophyta</taxon>
        <taxon>Tracheophyta</taxon>
        <taxon>Spermatophyta</taxon>
        <taxon>Magnoliopsida</taxon>
        <taxon>Liliopsida</taxon>
        <taxon>Zingiberales</taxon>
        <taxon>Musaceae</taxon>
        <taxon>Ensete</taxon>
    </lineage>
</organism>
<protein>
    <submittedName>
        <fullName evidence="1">Uncharacterized protein</fullName>
    </submittedName>
</protein>
<evidence type="ECO:0000313" key="1">
    <source>
        <dbReference type="EMBL" id="RZR72524.1"/>
    </source>
</evidence>